<dbReference type="GO" id="GO:0005737">
    <property type="term" value="C:cytoplasm"/>
    <property type="evidence" value="ECO:0007669"/>
    <property type="project" value="TreeGrafter"/>
</dbReference>
<dbReference type="EMBL" id="JBCNJP010000012">
    <property type="protein sequence ID" value="KAK9070374.1"/>
    <property type="molecule type" value="Genomic_DNA"/>
</dbReference>
<dbReference type="GO" id="GO:0008408">
    <property type="term" value="F:3'-5' exonuclease activity"/>
    <property type="evidence" value="ECO:0007669"/>
    <property type="project" value="InterPro"/>
</dbReference>
<keyword evidence="5" id="KW-1185">Reference proteome</keyword>
<dbReference type="SMART" id="SM00474">
    <property type="entry name" value="35EXOc"/>
    <property type="match status" value="1"/>
</dbReference>
<feature type="domain" description="3'-5' exonuclease" evidence="3">
    <location>
        <begin position="29"/>
        <end position="208"/>
    </location>
</feature>
<dbReference type="GO" id="GO:0005634">
    <property type="term" value="C:nucleus"/>
    <property type="evidence" value="ECO:0007669"/>
    <property type="project" value="TreeGrafter"/>
</dbReference>
<evidence type="ECO:0000256" key="2">
    <source>
        <dbReference type="ARBA" id="ARBA00022801"/>
    </source>
</evidence>
<evidence type="ECO:0000313" key="5">
    <source>
        <dbReference type="Proteomes" id="UP001408789"/>
    </source>
</evidence>
<protein>
    <recommendedName>
        <fullName evidence="3">3'-5' exonuclease domain-containing protein</fullName>
    </recommendedName>
</protein>
<dbReference type="GO" id="GO:0003676">
    <property type="term" value="F:nucleic acid binding"/>
    <property type="evidence" value="ECO:0007669"/>
    <property type="project" value="InterPro"/>
</dbReference>
<dbReference type="SUPFAM" id="SSF53098">
    <property type="entry name" value="Ribonuclease H-like"/>
    <property type="match status" value="1"/>
</dbReference>
<keyword evidence="1" id="KW-0540">Nuclease</keyword>
<dbReference type="InterPro" id="IPR051132">
    <property type="entry name" value="3-5_Exonuclease_domain"/>
</dbReference>
<organism evidence="4 5">
    <name type="scientific">Deinandra increscens subsp. villosa</name>
    <dbReference type="NCBI Taxonomy" id="3103831"/>
    <lineage>
        <taxon>Eukaryota</taxon>
        <taxon>Viridiplantae</taxon>
        <taxon>Streptophyta</taxon>
        <taxon>Embryophyta</taxon>
        <taxon>Tracheophyta</taxon>
        <taxon>Spermatophyta</taxon>
        <taxon>Magnoliopsida</taxon>
        <taxon>eudicotyledons</taxon>
        <taxon>Gunneridae</taxon>
        <taxon>Pentapetalae</taxon>
        <taxon>asterids</taxon>
        <taxon>campanulids</taxon>
        <taxon>Asterales</taxon>
        <taxon>Asteraceae</taxon>
        <taxon>Asteroideae</taxon>
        <taxon>Heliantheae alliance</taxon>
        <taxon>Madieae</taxon>
        <taxon>Madiinae</taxon>
        <taxon>Deinandra</taxon>
    </lineage>
</organism>
<keyword evidence="2" id="KW-0378">Hydrolase</keyword>
<dbReference type="Proteomes" id="UP001408789">
    <property type="component" value="Unassembled WGS sequence"/>
</dbReference>
<reference evidence="4 5" key="1">
    <citation type="submission" date="2024-04" db="EMBL/GenBank/DDBJ databases">
        <title>The reference genome of an endangered Asteraceae, Deinandra increscens subsp. villosa, native to the Central Coast of California.</title>
        <authorList>
            <person name="Guilliams M."/>
            <person name="Hasenstab-Lehman K."/>
            <person name="Meyer R."/>
            <person name="Mcevoy S."/>
        </authorList>
    </citation>
    <scope>NUCLEOTIDE SEQUENCE [LARGE SCALE GENOMIC DNA]</scope>
    <source>
        <tissue evidence="4">Leaf</tissue>
    </source>
</reference>
<dbReference type="AlphaFoldDB" id="A0AAP0DFX2"/>
<evidence type="ECO:0000256" key="1">
    <source>
        <dbReference type="ARBA" id="ARBA00022722"/>
    </source>
</evidence>
<gene>
    <name evidence="4" type="ORF">SSX86_010776</name>
</gene>
<dbReference type="GO" id="GO:0006139">
    <property type="term" value="P:nucleobase-containing compound metabolic process"/>
    <property type="evidence" value="ECO:0007669"/>
    <property type="project" value="InterPro"/>
</dbReference>
<evidence type="ECO:0000313" key="4">
    <source>
        <dbReference type="EMBL" id="KAK9070374.1"/>
    </source>
</evidence>
<evidence type="ECO:0000259" key="3">
    <source>
        <dbReference type="SMART" id="SM00474"/>
    </source>
</evidence>
<proteinExistence type="predicted"/>
<dbReference type="Gene3D" id="3.30.420.10">
    <property type="entry name" value="Ribonuclease H-like superfamily/Ribonuclease H"/>
    <property type="match status" value="1"/>
</dbReference>
<dbReference type="InterPro" id="IPR036397">
    <property type="entry name" value="RNaseH_sf"/>
</dbReference>
<dbReference type="CDD" id="cd06141">
    <property type="entry name" value="WRN_exo"/>
    <property type="match status" value="1"/>
</dbReference>
<dbReference type="FunFam" id="3.30.420.10:FF:000054">
    <property type="entry name" value="Werner Syndrome-like exonuclease"/>
    <property type="match status" value="1"/>
</dbReference>
<accession>A0AAP0DFX2</accession>
<dbReference type="InterPro" id="IPR002562">
    <property type="entry name" value="3'-5'_exonuclease_dom"/>
</dbReference>
<comment type="caution">
    <text evidence="4">The sequence shown here is derived from an EMBL/GenBank/DDBJ whole genome shotgun (WGS) entry which is preliminary data.</text>
</comment>
<sequence length="208" mass="23802">MAMSIYDHQLPYDTHNLYTITFFQHTISTIVTNSPFHVDSWIADIQRLHPFRHVGLDVEWRPSFAPNVQNPVATLQLCVGDRCLVFQIFHSPRIPQSLINFLGNPNYTFTGVGIENDVAKLMQDYNIRVYCTADLGKLAADVYGVREYMNAGIKDLTSWILGREMEKPRSITLSGWDNRRLTPPQVQYASLDAFLSFEIGRVLFAAHH</sequence>
<name>A0AAP0DFX2_9ASTR</name>
<dbReference type="Pfam" id="PF01612">
    <property type="entry name" value="DNA_pol_A_exo1"/>
    <property type="match status" value="1"/>
</dbReference>
<dbReference type="InterPro" id="IPR012337">
    <property type="entry name" value="RNaseH-like_sf"/>
</dbReference>
<dbReference type="PANTHER" id="PTHR13620:SF105">
    <property type="entry name" value="OS01G0737700 PROTEIN"/>
    <property type="match status" value="1"/>
</dbReference>
<dbReference type="PANTHER" id="PTHR13620">
    <property type="entry name" value="3-5 EXONUCLEASE"/>
    <property type="match status" value="1"/>
</dbReference>